<reference evidence="1" key="1">
    <citation type="submission" date="2021-02" db="EMBL/GenBank/DDBJ databases">
        <authorList>
            <person name="Nowell W R."/>
        </authorList>
    </citation>
    <scope>NUCLEOTIDE SEQUENCE</scope>
    <source>
        <strain evidence="1">Ploen Becks lab</strain>
    </source>
</reference>
<dbReference type="AlphaFoldDB" id="A0A813PET1"/>
<protein>
    <submittedName>
        <fullName evidence="1">Uncharacterized protein</fullName>
    </submittedName>
</protein>
<evidence type="ECO:0000313" key="2">
    <source>
        <dbReference type="Proteomes" id="UP000663879"/>
    </source>
</evidence>
<dbReference type="EMBL" id="CAJNOC010000386">
    <property type="protein sequence ID" value="CAF0753999.1"/>
    <property type="molecule type" value="Genomic_DNA"/>
</dbReference>
<evidence type="ECO:0000313" key="1">
    <source>
        <dbReference type="EMBL" id="CAF0753999.1"/>
    </source>
</evidence>
<keyword evidence="2" id="KW-1185">Reference proteome</keyword>
<comment type="caution">
    <text evidence="1">The sequence shown here is derived from an EMBL/GenBank/DDBJ whole genome shotgun (WGS) entry which is preliminary data.</text>
</comment>
<sequence>MESVNEYFHIENGTILVYDNHFFIFTEQTKAILSISVVRLKIVWRQYQEVEQFLDMLTIIFMERCQNESLPINQIYDLRLNIPDLPKSLDEICIDENFSSTKGGFTFWHKRCRSRDWFCETYLLDLRKKFIGLKKYDAWYKIKKIYKIPINDVK</sequence>
<gene>
    <name evidence="1" type="ORF">OXX778_LOCUS4072</name>
</gene>
<dbReference type="Proteomes" id="UP000663879">
    <property type="component" value="Unassembled WGS sequence"/>
</dbReference>
<accession>A0A813PET1</accession>
<organism evidence="1 2">
    <name type="scientific">Brachionus calyciflorus</name>
    <dbReference type="NCBI Taxonomy" id="104777"/>
    <lineage>
        <taxon>Eukaryota</taxon>
        <taxon>Metazoa</taxon>
        <taxon>Spiralia</taxon>
        <taxon>Gnathifera</taxon>
        <taxon>Rotifera</taxon>
        <taxon>Eurotatoria</taxon>
        <taxon>Monogononta</taxon>
        <taxon>Pseudotrocha</taxon>
        <taxon>Ploima</taxon>
        <taxon>Brachionidae</taxon>
        <taxon>Brachionus</taxon>
    </lineage>
</organism>
<proteinExistence type="predicted"/>
<name>A0A813PET1_9BILA</name>